<dbReference type="InterPro" id="IPR013087">
    <property type="entry name" value="Znf_C2H2_type"/>
</dbReference>
<dbReference type="OrthoDB" id="3437960at2759"/>
<keyword evidence="2" id="KW-0677">Repeat</keyword>
<proteinExistence type="predicted"/>
<dbReference type="SUPFAM" id="SSF57667">
    <property type="entry name" value="beta-beta-alpha zinc fingers"/>
    <property type="match status" value="1"/>
</dbReference>
<dbReference type="InterPro" id="IPR036236">
    <property type="entry name" value="Znf_C2H2_sf"/>
</dbReference>
<reference evidence="7 8" key="1">
    <citation type="submission" date="2019-09" db="EMBL/GenBank/DDBJ databases">
        <title>Bird 10,000 Genomes (B10K) Project - Family phase.</title>
        <authorList>
            <person name="Zhang G."/>
        </authorList>
    </citation>
    <scope>NUCLEOTIDE SEQUENCE [LARGE SCALE GENOMIC DNA]</scope>
    <source>
        <strain evidence="7">B10K-DU-002-16</strain>
        <tissue evidence="7">Muscle</tissue>
    </source>
</reference>
<protein>
    <submittedName>
        <fullName evidence="7">ZN154 protein</fullName>
    </submittedName>
</protein>
<sequence>CGQCGQRFAQRASLVEHGRRHTGERPHRCPQCHRAFRQRSALLRHRRAHAGERALPC</sequence>
<dbReference type="Pfam" id="PF00096">
    <property type="entry name" value="zf-C2H2"/>
    <property type="match status" value="2"/>
</dbReference>
<evidence type="ECO:0000256" key="2">
    <source>
        <dbReference type="ARBA" id="ARBA00022737"/>
    </source>
</evidence>
<feature type="domain" description="C2H2-type" evidence="6">
    <location>
        <begin position="27"/>
        <end position="54"/>
    </location>
</feature>
<keyword evidence="4" id="KW-0862">Zinc</keyword>
<dbReference type="FunFam" id="3.30.160.60:FF:000446">
    <property type="entry name" value="Zinc finger protein"/>
    <property type="match status" value="1"/>
</dbReference>
<dbReference type="EMBL" id="VXBH01003813">
    <property type="protein sequence ID" value="NXN53733.1"/>
    <property type="molecule type" value="Genomic_DNA"/>
</dbReference>
<feature type="domain" description="C2H2-type" evidence="6">
    <location>
        <begin position="1"/>
        <end position="26"/>
    </location>
</feature>
<dbReference type="AlphaFoldDB" id="A0A7L1JSR5"/>
<evidence type="ECO:0000259" key="6">
    <source>
        <dbReference type="PROSITE" id="PS50157"/>
    </source>
</evidence>
<dbReference type="Gene3D" id="3.30.160.60">
    <property type="entry name" value="Classic Zinc Finger"/>
    <property type="match status" value="2"/>
</dbReference>
<feature type="non-terminal residue" evidence="7">
    <location>
        <position position="57"/>
    </location>
</feature>
<dbReference type="GO" id="GO:0008270">
    <property type="term" value="F:zinc ion binding"/>
    <property type="evidence" value="ECO:0007669"/>
    <property type="project" value="UniProtKB-KW"/>
</dbReference>
<keyword evidence="8" id="KW-1185">Reference proteome</keyword>
<dbReference type="SMART" id="SM00355">
    <property type="entry name" value="ZnF_C2H2"/>
    <property type="match status" value="2"/>
</dbReference>
<evidence type="ECO:0000256" key="4">
    <source>
        <dbReference type="ARBA" id="ARBA00022833"/>
    </source>
</evidence>
<organism evidence="7 8">
    <name type="scientific">Rynchops niger</name>
    <name type="common">Black skimmer</name>
    <dbReference type="NCBI Taxonomy" id="227184"/>
    <lineage>
        <taxon>Eukaryota</taxon>
        <taxon>Metazoa</taxon>
        <taxon>Chordata</taxon>
        <taxon>Craniata</taxon>
        <taxon>Vertebrata</taxon>
        <taxon>Euteleostomi</taxon>
        <taxon>Archelosauria</taxon>
        <taxon>Archosauria</taxon>
        <taxon>Dinosauria</taxon>
        <taxon>Saurischia</taxon>
        <taxon>Theropoda</taxon>
        <taxon>Coelurosauria</taxon>
        <taxon>Aves</taxon>
        <taxon>Neognathae</taxon>
        <taxon>Neoaves</taxon>
        <taxon>Charadriiformes</taxon>
        <taxon>Laridae</taxon>
        <taxon>Rynchops</taxon>
    </lineage>
</organism>
<evidence type="ECO:0000313" key="8">
    <source>
        <dbReference type="Proteomes" id="UP000525416"/>
    </source>
</evidence>
<evidence type="ECO:0000256" key="1">
    <source>
        <dbReference type="ARBA" id="ARBA00022723"/>
    </source>
</evidence>
<dbReference type="FunFam" id="3.30.160.60:FF:000710">
    <property type="entry name" value="Zinc finger protein 768"/>
    <property type="match status" value="1"/>
</dbReference>
<comment type="caution">
    <text evidence="7">The sequence shown here is derived from an EMBL/GenBank/DDBJ whole genome shotgun (WGS) entry which is preliminary data.</text>
</comment>
<keyword evidence="3 5" id="KW-0863">Zinc-finger</keyword>
<dbReference type="PROSITE" id="PS00028">
    <property type="entry name" value="ZINC_FINGER_C2H2_1"/>
    <property type="match status" value="2"/>
</dbReference>
<evidence type="ECO:0000256" key="5">
    <source>
        <dbReference type="PROSITE-ProRule" id="PRU00042"/>
    </source>
</evidence>
<keyword evidence="1" id="KW-0479">Metal-binding</keyword>
<feature type="non-terminal residue" evidence="7">
    <location>
        <position position="1"/>
    </location>
</feature>
<name>A0A7L1JSR5_RYNNI</name>
<dbReference type="PANTHER" id="PTHR23226">
    <property type="entry name" value="ZINC FINGER AND SCAN DOMAIN-CONTAINING"/>
    <property type="match status" value="1"/>
</dbReference>
<dbReference type="Proteomes" id="UP000525416">
    <property type="component" value="Unassembled WGS sequence"/>
</dbReference>
<accession>A0A7L1JSR5</accession>
<dbReference type="PROSITE" id="PS50157">
    <property type="entry name" value="ZINC_FINGER_C2H2_2"/>
    <property type="match status" value="2"/>
</dbReference>
<evidence type="ECO:0000313" key="7">
    <source>
        <dbReference type="EMBL" id="NXN53733.1"/>
    </source>
</evidence>
<evidence type="ECO:0000256" key="3">
    <source>
        <dbReference type="ARBA" id="ARBA00022771"/>
    </source>
</evidence>
<gene>
    <name evidence="7" type="primary">Znf154</name>
    <name evidence="7" type="ORF">RYNNIG_R13493</name>
</gene>